<dbReference type="AlphaFoldDB" id="H1FRI9"/>
<name>H1FRI9_SULGG</name>
<dbReference type="PATRIC" id="fig|929558.5.peg.14"/>
<dbReference type="Proteomes" id="UP000006431">
    <property type="component" value="Unassembled WGS sequence"/>
</dbReference>
<accession>H1FRI9</accession>
<dbReference type="STRING" id="929558.SMGD1_0015"/>
<evidence type="ECO:0000313" key="1">
    <source>
        <dbReference type="EMBL" id="EHP28542.1"/>
    </source>
</evidence>
<gene>
    <name evidence="1" type="ORF">SMGD1_0015</name>
</gene>
<proteinExistence type="predicted"/>
<sequence length="118" mass="14115">MPINHKNITPLLEFVKIDRFYVVCHFRCKITNKTIISTVPFEPYDGKIEISWQELILHPIESYNRYYHTPITIYNHDSHNTIVLKAFEKVSKYFEWSDSYNSYVYTAKKGLEFEKKAS</sequence>
<evidence type="ECO:0000313" key="2">
    <source>
        <dbReference type="Proteomes" id="UP000006431"/>
    </source>
</evidence>
<comment type="caution">
    <text evidence="1">The sequence shown here is derived from an EMBL/GenBank/DDBJ whole genome shotgun (WGS) entry which is preliminary data.</text>
</comment>
<dbReference type="EMBL" id="AFRZ01000001">
    <property type="protein sequence ID" value="EHP28542.1"/>
    <property type="molecule type" value="Genomic_DNA"/>
</dbReference>
<dbReference type="RefSeq" id="WP_008340281.1">
    <property type="nucleotide sequence ID" value="NZ_AFRZ01000001.1"/>
</dbReference>
<dbReference type="HOGENOM" id="CLU_2235181_0_0_7"/>
<protein>
    <submittedName>
        <fullName evidence="1">Uncharacterized protein</fullName>
    </submittedName>
</protein>
<reference evidence="1 2" key="1">
    <citation type="journal article" date="2012" name="Proc. Natl. Acad. Sci. U.S.A.">
        <title>Genome and physiology of a model Epsilonproteobacterium responsible for sulfide detoxification in marine oxygen depletion zones.</title>
        <authorList>
            <person name="Grote J."/>
            <person name="Schott T."/>
            <person name="Bruckner C.G."/>
            <person name="Glockner F.O."/>
            <person name="Jost G."/>
            <person name="Teeling H."/>
            <person name="Labrenz M."/>
            <person name="Jurgens K."/>
        </authorList>
    </citation>
    <scope>NUCLEOTIDE SEQUENCE [LARGE SCALE GENOMIC DNA]</scope>
    <source>
        <strain evidence="1 2">GD1</strain>
    </source>
</reference>
<organism evidence="1 2">
    <name type="scientific">Sulfurimonas gotlandica (strain DSM 19862 / JCM 16533 / GD1)</name>
    <dbReference type="NCBI Taxonomy" id="929558"/>
    <lineage>
        <taxon>Bacteria</taxon>
        <taxon>Pseudomonadati</taxon>
        <taxon>Campylobacterota</taxon>
        <taxon>Epsilonproteobacteria</taxon>
        <taxon>Campylobacterales</taxon>
        <taxon>Sulfurimonadaceae</taxon>
        <taxon>Sulfurimonas</taxon>
    </lineage>
</organism>
<keyword evidence="2" id="KW-1185">Reference proteome</keyword>